<dbReference type="VEuPathDB" id="FungiDB:B1J91_G03333g"/>
<dbReference type="AlphaFoldDB" id="A0A0W0EHB4"/>
<feature type="compositionally biased region" description="Polar residues" evidence="1">
    <location>
        <begin position="22"/>
        <end position="59"/>
    </location>
</feature>
<name>A0A0W0EHB4_CANGB</name>
<accession>A0A0W0EHB4</accession>
<dbReference type="Proteomes" id="UP000054886">
    <property type="component" value="Unassembled WGS sequence"/>
</dbReference>
<dbReference type="VEuPathDB" id="FungiDB:GWK60_G03201"/>
<sequence length="186" mass="21280">MSESIDQESDLSFHTAIEEPFTSLTSTPHKSSNGWVSYPTNEGKDSTNSSSPNLGNESIVNDIISRRRNASSGPANNLSQSARRDTENKKLKELRRLKRLQKTIKNRGGLDNMRDFVLNSEIDAEYARLAKEAEQFALPIDELERIEKQTEEDLDDDEILEFIEQRDKYQYELDQILNENIAKEGL</sequence>
<evidence type="ECO:0000313" key="2">
    <source>
        <dbReference type="EMBL" id="KTB07551.1"/>
    </source>
</evidence>
<dbReference type="VEuPathDB" id="FungiDB:CAGL0G03333g"/>
<feature type="compositionally biased region" description="Polar residues" evidence="1">
    <location>
        <begin position="70"/>
        <end position="81"/>
    </location>
</feature>
<reference evidence="2 3" key="1">
    <citation type="submission" date="2015-10" db="EMBL/GenBank/DDBJ databases">
        <title>Draft genomes sequences of Candida glabrata isolates 1A, 1B, 2A, 2B, 3A and 3B.</title>
        <authorList>
            <person name="Haavelsrud O.E."/>
            <person name="Gaustad P."/>
        </authorList>
    </citation>
    <scope>NUCLEOTIDE SEQUENCE [LARGE SCALE GENOMIC DNA]</scope>
    <source>
        <strain evidence="2">910700640</strain>
    </source>
</reference>
<dbReference type="PhylomeDB" id="A0A0W0EHB4"/>
<organism evidence="2 3">
    <name type="scientific">Candida glabrata</name>
    <name type="common">Yeast</name>
    <name type="synonym">Torulopsis glabrata</name>
    <dbReference type="NCBI Taxonomy" id="5478"/>
    <lineage>
        <taxon>Eukaryota</taxon>
        <taxon>Fungi</taxon>
        <taxon>Dikarya</taxon>
        <taxon>Ascomycota</taxon>
        <taxon>Saccharomycotina</taxon>
        <taxon>Saccharomycetes</taxon>
        <taxon>Saccharomycetales</taxon>
        <taxon>Saccharomycetaceae</taxon>
        <taxon>Nakaseomyces</taxon>
    </lineage>
</organism>
<comment type="caution">
    <text evidence="2">The sequence shown here is derived from an EMBL/GenBank/DDBJ whole genome shotgun (WGS) entry which is preliminary data.</text>
</comment>
<feature type="region of interest" description="Disordered" evidence="1">
    <location>
        <begin position="1"/>
        <end position="90"/>
    </location>
</feature>
<evidence type="ECO:0000313" key="3">
    <source>
        <dbReference type="Proteomes" id="UP000054886"/>
    </source>
</evidence>
<evidence type="ECO:0000256" key="1">
    <source>
        <dbReference type="SAM" id="MobiDB-lite"/>
    </source>
</evidence>
<protein>
    <submittedName>
        <fullName evidence="2">Regulator of Ty1 transposition protein 105</fullName>
    </submittedName>
</protein>
<gene>
    <name evidence="2" type="ORF">AO440_001623</name>
</gene>
<dbReference type="EMBL" id="LLZZ01000107">
    <property type="protein sequence ID" value="KTB07551.1"/>
    <property type="molecule type" value="Genomic_DNA"/>
</dbReference>
<proteinExistence type="predicted"/>
<dbReference type="VEuPathDB" id="FungiDB:GVI51_G03201"/>
<dbReference type="VEuPathDB" id="FungiDB:GW608_G03201"/>